<dbReference type="Gene3D" id="3.90.550.50">
    <property type="match status" value="1"/>
</dbReference>
<evidence type="ECO:0000256" key="7">
    <source>
        <dbReference type="SAM" id="MobiDB-lite"/>
    </source>
</evidence>
<feature type="region of interest" description="Disordered" evidence="7">
    <location>
        <begin position="40"/>
        <end position="60"/>
    </location>
</feature>
<dbReference type="AlphaFoldDB" id="A0A2D3VC78"/>
<evidence type="ECO:0008006" key="10">
    <source>
        <dbReference type="Google" id="ProtNLM"/>
    </source>
</evidence>
<dbReference type="GO" id="GO:0016020">
    <property type="term" value="C:membrane"/>
    <property type="evidence" value="ECO:0007669"/>
    <property type="project" value="UniProtKB-SubCell"/>
</dbReference>
<protein>
    <recommendedName>
        <fullName evidence="10">Apple domain-containing protein</fullName>
    </recommendedName>
</protein>
<dbReference type="InterPro" id="IPR026050">
    <property type="entry name" value="C1GALT1/C1GALT1_chp1"/>
</dbReference>
<reference evidence="8 9" key="1">
    <citation type="submission" date="2016-03" db="EMBL/GenBank/DDBJ databases">
        <authorList>
            <person name="Ploux O."/>
        </authorList>
    </citation>
    <scope>NUCLEOTIDE SEQUENCE [LARGE SCALE GENOMIC DNA]</scope>
    <source>
        <strain evidence="8 9">URUG2</strain>
    </source>
</reference>
<evidence type="ECO:0000256" key="4">
    <source>
        <dbReference type="ARBA" id="ARBA00022968"/>
    </source>
</evidence>
<evidence type="ECO:0000256" key="6">
    <source>
        <dbReference type="ARBA" id="ARBA00023136"/>
    </source>
</evidence>
<keyword evidence="6" id="KW-0472">Membrane</keyword>
<dbReference type="Proteomes" id="UP000225277">
    <property type="component" value="Unassembled WGS sequence"/>
</dbReference>
<dbReference type="GeneID" id="35606475"/>
<dbReference type="PANTHER" id="PTHR23033:SF47">
    <property type="entry name" value="APPLE DOMAIN-CONTAINING PROTEIN-RELATED"/>
    <property type="match status" value="1"/>
</dbReference>
<evidence type="ECO:0000313" key="9">
    <source>
        <dbReference type="Proteomes" id="UP000225277"/>
    </source>
</evidence>
<proteinExistence type="inferred from homology"/>
<name>A0A2D3VC78_9PEZI</name>
<organism evidence="8 9">
    <name type="scientific">Ramularia collo-cygni</name>
    <dbReference type="NCBI Taxonomy" id="112498"/>
    <lineage>
        <taxon>Eukaryota</taxon>
        <taxon>Fungi</taxon>
        <taxon>Dikarya</taxon>
        <taxon>Ascomycota</taxon>
        <taxon>Pezizomycotina</taxon>
        <taxon>Dothideomycetes</taxon>
        <taxon>Dothideomycetidae</taxon>
        <taxon>Mycosphaerellales</taxon>
        <taxon>Mycosphaerellaceae</taxon>
        <taxon>Ramularia</taxon>
    </lineage>
</organism>
<evidence type="ECO:0000256" key="2">
    <source>
        <dbReference type="ARBA" id="ARBA00006462"/>
    </source>
</evidence>
<accession>A0A2D3VC78</accession>
<dbReference type="RefSeq" id="XP_023632446.1">
    <property type="nucleotide sequence ID" value="XM_023776678.1"/>
</dbReference>
<evidence type="ECO:0000256" key="1">
    <source>
        <dbReference type="ARBA" id="ARBA00004606"/>
    </source>
</evidence>
<sequence>MLLVQLPRTVKLAGIVAVVLTILLISSCLARIGETHIAGTSLSTGGEADEGEKPTAGSLSVEPLPCRRLPGVDDVLVVMRTGASEIRDKLPIHYDTTFRCYGDVVIFSDHEEDDFRGRRVHNVLADMPQQVINTHMDFMHYRHIQQVGREGLHASELSGGVSEEVGKFGKNNNAGWRLDKWKFLPMINRTLEMYPTKKWYLFVEPDTYVVWSNFLRWIQELDPSKPAYYGSENLIGEDLFAHGGSAFLLSRPALQNGVEVYRSNTTGHHAMTGTHWAGDCVLGITLKEAGVPLTWTWPMFQGGNPSDQMQFEQKKGKNTLWCSPVLSYHHFTPEQVADLWKFEQDWIQSLQDRKPSFWSDLAFWKSDHSSILHHREVFKHFVMPELMSERVDWTNSPETYHPGTEDATMEECRARCAANAWCMQYALGPAGCFTGKAPRIGRAQEGFRSQWMTQRLEIWMGSLDRCRGKEGWTVT</sequence>
<evidence type="ECO:0000256" key="5">
    <source>
        <dbReference type="ARBA" id="ARBA00022989"/>
    </source>
</evidence>
<gene>
    <name evidence="8" type="ORF">RCC_11457</name>
</gene>
<keyword evidence="3" id="KW-0812">Transmembrane</keyword>
<evidence type="ECO:0000313" key="8">
    <source>
        <dbReference type="EMBL" id="CZT25788.1"/>
    </source>
</evidence>
<dbReference type="EMBL" id="FJUY01000031">
    <property type="protein sequence ID" value="CZT25788.1"/>
    <property type="molecule type" value="Genomic_DNA"/>
</dbReference>
<comment type="similarity">
    <text evidence="2">Belongs to the glycosyltransferase 31 family. Beta3-Gal-T subfamily.</text>
</comment>
<keyword evidence="4" id="KW-0735">Signal-anchor</keyword>
<comment type="subcellular location">
    <subcellularLocation>
        <location evidence="1">Membrane</location>
        <topology evidence="1">Single-pass type II membrane protein</topology>
    </subcellularLocation>
</comment>
<keyword evidence="5" id="KW-1133">Transmembrane helix</keyword>
<evidence type="ECO:0000256" key="3">
    <source>
        <dbReference type="ARBA" id="ARBA00022692"/>
    </source>
</evidence>
<dbReference type="OrthoDB" id="414175at2759"/>
<keyword evidence="9" id="KW-1185">Reference proteome</keyword>
<dbReference type="PANTHER" id="PTHR23033">
    <property type="entry name" value="BETA1,3-GALACTOSYLTRANSFERASE"/>
    <property type="match status" value="1"/>
</dbReference>
<dbReference type="STRING" id="112498.A0A2D3VC78"/>